<comment type="caution">
    <text evidence="1">The sequence shown here is derived from an EMBL/GenBank/DDBJ whole genome shotgun (WGS) entry which is preliminary data.</text>
</comment>
<dbReference type="Proteomes" id="UP001153076">
    <property type="component" value="Unassembled WGS sequence"/>
</dbReference>
<dbReference type="AlphaFoldDB" id="A0A9Q1K7H1"/>
<evidence type="ECO:0000313" key="1">
    <source>
        <dbReference type="EMBL" id="KAJ8438746.1"/>
    </source>
</evidence>
<sequence length="155" mass="18240">MSTASRRTSAIHYYKNFISLYPSKPKQYTLMKEICEKNTILCMVSCLFINCCKCLSLIVHERAMEKIREKEPDAYHLLRNNDKLELWATFKFDTSLKYDDNTNNFVESFNHAIVKFRGLPILIMLEEIKKLIGSRFVKRLEKVTKIKWQACSICA</sequence>
<protein>
    <submittedName>
        <fullName evidence="1">Uncharacterized protein</fullName>
    </submittedName>
</protein>
<reference evidence="1" key="1">
    <citation type="submission" date="2022-04" db="EMBL/GenBank/DDBJ databases">
        <title>Carnegiea gigantea Genome sequencing and assembly v2.</title>
        <authorList>
            <person name="Copetti D."/>
            <person name="Sanderson M.J."/>
            <person name="Burquez A."/>
            <person name="Wojciechowski M.F."/>
        </authorList>
    </citation>
    <scope>NUCLEOTIDE SEQUENCE</scope>
    <source>
        <strain evidence="1">SGP5-SGP5p</strain>
        <tissue evidence="1">Aerial part</tissue>
    </source>
</reference>
<accession>A0A9Q1K7H1</accession>
<dbReference type="EMBL" id="JAKOGI010000242">
    <property type="protein sequence ID" value="KAJ8438746.1"/>
    <property type="molecule type" value="Genomic_DNA"/>
</dbReference>
<dbReference type="OrthoDB" id="687700at2759"/>
<name>A0A9Q1K7H1_9CARY</name>
<proteinExistence type="predicted"/>
<organism evidence="1 2">
    <name type="scientific">Carnegiea gigantea</name>
    <dbReference type="NCBI Taxonomy" id="171969"/>
    <lineage>
        <taxon>Eukaryota</taxon>
        <taxon>Viridiplantae</taxon>
        <taxon>Streptophyta</taxon>
        <taxon>Embryophyta</taxon>
        <taxon>Tracheophyta</taxon>
        <taxon>Spermatophyta</taxon>
        <taxon>Magnoliopsida</taxon>
        <taxon>eudicotyledons</taxon>
        <taxon>Gunneridae</taxon>
        <taxon>Pentapetalae</taxon>
        <taxon>Caryophyllales</taxon>
        <taxon>Cactineae</taxon>
        <taxon>Cactaceae</taxon>
        <taxon>Cactoideae</taxon>
        <taxon>Echinocereeae</taxon>
        <taxon>Carnegiea</taxon>
    </lineage>
</organism>
<gene>
    <name evidence="1" type="ORF">Cgig2_020301</name>
</gene>
<evidence type="ECO:0000313" key="2">
    <source>
        <dbReference type="Proteomes" id="UP001153076"/>
    </source>
</evidence>
<keyword evidence="2" id="KW-1185">Reference proteome</keyword>